<comment type="similarity">
    <text evidence="1">Belongs to the non-flavoprotein flavin reductase family.</text>
</comment>
<keyword evidence="2" id="KW-0560">Oxidoreductase</keyword>
<dbReference type="SUPFAM" id="SSF50475">
    <property type="entry name" value="FMN-binding split barrel"/>
    <property type="match status" value="1"/>
</dbReference>
<keyword evidence="5" id="KW-1185">Reference proteome</keyword>
<comment type="caution">
    <text evidence="4">The sequence shown here is derived from an EMBL/GenBank/DDBJ whole genome shotgun (WGS) entry which is preliminary data.</text>
</comment>
<dbReference type="SMART" id="SM00903">
    <property type="entry name" value="Flavin_Reduct"/>
    <property type="match status" value="1"/>
</dbReference>
<reference evidence="4" key="1">
    <citation type="journal article" date="2014" name="Int. J. Syst. Evol. Microbiol.">
        <title>Complete genome sequence of Corynebacterium casei LMG S-19264T (=DSM 44701T), isolated from a smear-ripened cheese.</title>
        <authorList>
            <consortium name="US DOE Joint Genome Institute (JGI-PGF)"/>
            <person name="Walter F."/>
            <person name="Albersmeier A."/>
            <person name="Kalinowski J."/>
            <person name="Ruckert C."/>
        </authorList>
    </citation>
    <scope>NUCLEOTIDE SEQUENCE</scope>
    <source>
        <strain evidence="4">CGMCC 1.12813</strain>
    </source>
</reference>
<dbReference type="GO" id="GO:0010181">
    <property type="term" value="F:FMN binding"/>
    <property type="evidence" value="ECO:0007669"/>
    <property type="project" value="InterPro"/>
</dbReference>
<evidence type="ECO:0000256" key="1">
    <source>
        <dbReference type="ARBA" id="ARBA00008898"/>
    </source>
</evidence>
<dbReference type="InterPro" id="IPR002563">
    <property type="entry name" value="Flavin_Rdtase-like_dom"/>
</dbReference>
<evidence type="ECO:0000313" key="5">
    <source>
        <dbReference type="Proteomes" id="UP000606922"/>
    </source>
</evidence>
<dbReference type="PANTHER" id="PTHR30466:SF11">
    <property type="entry name" value="FLAVIN-DEPENDENT MONOOXYGENASE, REDUCTASE SUBUNIT HSAB"/>
    <property type="match status" value="1"/>
</dbReference>
<dbReference type="InterPro" id="IPR012349">
    <property type="entry name" value="Split_barrel_FMN-bd"/>
</dbReference>
<dbReference type="PANTHER" id="PTHR30466">
    <property type="entry name" value="FLAVIN REDUCTASE"/>
    <property type="match status" value="1"/>
</dbReference>
<sequence length="168" mass="17760">MTTSKAVNQTGLDTATVRQAFAHYPAGVVAMVAAVGGVEAAMVASSFTVGISAEPPLVSVAIQRTSTTWPRLRSALRIGISVFAEDQAALARQMAGPNRDRLADVQLEDTGSEARMVAGASSWFECTLYNEVDAGDHTLALLEVTAFHTDEQRPPLVFHGSGFRSLAP</sequence>
<organism evidence="4 5">
    <name type="scientific">Conyzicola nivalis</name>
    <dbReference type="NCBI Taxonomy" id="1477021"/>
    <lineage>
        <taxon>Bacteria</taxon>
        <taxon>Bacillati</taxon>
        <taxon>Actinomycetota</taxon>
        <taxon>Actinomycetes</taxon>
        <taxon>Micrococcales</taxon>
        <taxon>Microbacteriaceae</taxon>
        <taxon>Conyzicola</taxon>
    </lineage>
</organism>
<evidence type="ECO:0000256" key="2">
    <source>
        <dbReference type="ARBA" id="ARBA00023002"/>
    </source>
</evidence>
<accession>A0A916SKY5</accession>
<dbReference type="Gene3D" id="2.30.110.10">
    <property type="entry name" value="Electron Transport, Fmn-binding Protein, Chain A"/>
    <property type="match status" value="1"/>
</dbReference>
<evidence type="ECO:0000313" key="4">
    <source>
        <dbReference type="EMBL" id="GGB02536.1"/>
    </source>
</evidence>
<dbReference type="InterPro" id="IPR050268">
    <property type="entry name" value="NADH-dep_flavin_reductase"/>
</dbReference>
<proteinExistence type="inferred from homology"/>
<dbReference type="EMBL" id="BMGB01000001">
    <property type="protein sequence ID" value="GGB02536.1"/>
    <property type="molecule type" value="Genomic_DNA"/>
</dbReference>
<dbReference type="AlphaFoldDB" id="A0A916SKY5"/>
<dbReference type="GO" id="GO:0042602">
    <property type="term" value="F:riboflavin reductase (NADPH) activity"/>
    <property type="evidence" value="ECO:0007669"/>
    <property type="project" value="TreeGrafter"/>
</dbReference>
<gene>
    <name evidence="4" type="ORF">GCM10010979_16450</name>
</gene>
<dbReference type="Pfam" id="PF01613">
    <property type="entry name" value="Flavin_Reduct"/>
    <property type="match status" value="1"/>
</dbReference>
<reference evidence="4" key="2">
    <citation type="submission" date="2020-09" db="EMBL/GenBank/DDBJ databases">
        <authorList>
            <person name="Sun Q."/>
            <person name="Zhou Y."/>
        </authorList>
    </citation>
    <scope>NUCLEOTIDE SEQUENCE</scope>
    <source>
        <strain evidence="4">CGMCC 1.12813</strain>
    </source>
</reference>
<evidence type="ECO:0000259" key="3">
    <source>
        <dbReference type="SMART" id="SM00903"/>
    </source>
</evidence>
<dbReference type="Proteomes" id="UP000606922">
    <property type="component" value="Unassembled WGS sequence"/>
</dbReference>
<feature type="domain" description="Flavin reductase like" evidence="3">
    <location>
        <begin position="21"/>
        <end position="165"/>
    </location>
</feature>
<dbReference type="RefSeq" id="WP_188510159.1">
    <property type="nucleotide sequence ID" value="NZ_BMGB01000001.1"/>
</dbReference>
<name>A0A916SKY5_9MICO</name>
<protein>
    <submittedName>
        <fullName evidence="4">Oxidoreductase</fullName>
    </submittedName>
</protein>